<evidence type="ECO:0000313" key="2">
    <source>
        <dbReference type="EMBL" id="MBB5699085.1"/>
    </source>
</evidence>
<comment type="caution">
    <text evidence="2">The sequence shown here is derived from an EMBL/GenBank/DDBJ whole genome shotgun (WGS) entry which is preliminary data.</text>
</comment>
<proteinExistence type="predicted"/>
<keyword evidence="1" id="KW-0812">Transmembrane</keyword>
<keyword evidence="1" id="KW-1133">Transmembrane helix</keyword>
<evidence type="ECO:0000256" key="1">
    <source>
        <dbReference type="SAM" id="Phobius"/>
    </source>
</evidence>
<dbReference type="EMBL" id="JACIJJ010000003">
    <property type="protein sequence ID" value="MBB5699085.1"/>
    <property type="molecule type" value="Genomic_DNA"/>
</dbReference>
<dbReference type="AlphaFoldDB" id="A0A7W9AR69"/>
<dbReference type="RefSeq" id="WP_281375692.1">
    <property type="nucleotide sequence ID" value="NZ_JACIJJ010000003.1"/>
</dbReference>
<accession>A0A7W9AR69</accession>
<dbReference type="Proteomes" id="UP000557739">
    <property type="component" value="Unassembled WGS sequence"/>
</dbReference>
<gene>
    <name evidence="2" type="ORF">FHR19_002440</name>
</gene>
<keyword evidence="1" id="KW-0472">Membrane</keyword>
<reference evidence="2 3" key="1">
    <citation type="submission" date="2020-08" db="EMBL/GenBank/DDBJ databases">
        <title>Genomic Encyclopedia of Type Strains, Phase IV (KMG-IV): sequencing the most valuable type-strain genomes for metagenomic binning, comparative biology and taxonomic classification.</title>
        <authorList>
            <person name="Goeker M."/>
        </authorList>
    </citation>
    <scope>NUCLEOTIDE SEQUENCE [LARGE SCALE GENOMIC DNA]</scope>
    <source>
        <strain evidence="2 3">DSM 27244</strain>
    </source>
</reference>
<protein>
    <submittedName>
        <fullName evidence="2">Uncharacterized protein</fullName>
    </submittedName>
</protein>
<keyword evidence="3" id="KW-1185">Reference proteome</keyword>
<feature type="transmembrane region" description="Helical" evidence="1">
    <location>
        <begin position="20"/>
        <end position="41"/>
    </location>
</feature>
<name>A0A7W9AR69_9SPHN</name>
<organism evidence="2 3">
    <name type="scientific">Sphingomonas yantingensis</name>
    <dbReference type="NCBI Taxonomy" id="1241761"/>
    <lineage>
        <taxon>Bacteria</taxon>
        <taxon>Pseudomonadati</taxon>
        <taxon>Pseudomonadota</taxon>
        <taxon>Alphaproteobacteria</taxon>
        <taxon>Sphingomonadales</taxon>
        <taxon>Sphingomonadaceae</taxon>
        <taxon>Sphingomonas</taxon>
    </lineage>
</organism>
<evidence type="ECO:0000313" key="3">
    <source>
        <dbReference type="Proteomes" id="UP000557739"/>
    </source>
</evidence>
<sequence length="42" mass="4313">MIAGSRTGKRPDAMIESLRIGAMSFFATALILFLGAGTGLIG</sequence>